<name>A0A9J6B227_SOLCO</name>
<dbReference type="EMBL" id="JACXVP010000001">
    <property type="protein sequence ID" value="KAG5630431.1"/>
    <property type="molecule type" value="Genomic_DNA"/>
</dbReference>
<organism evidence="2 3">
    <name type="scientific">Solanum commersonii</name>
    <name type="common">Commerson's wild potato</name>
    <name type="synonym">Commerson's nightshade</name>
    <dbReference type="NCBI Taxonomy" id="4109"/>
    <lineage>
        <taxon>Eukaryota</taxon>
        <taxon>Viridiplantae</taxon>
        <taxon>Streptophyta</taxon>
        <taxon>Embryophyta</taxon>
        <taxon>Tracheophyta</taxon>
        <taxon>Spermatophyta</taxon>
        <taxon>Magnoliopsida</taxon>
        <taxon>eudicotyledons</taxon>
        <taxon>Gunneridae</taxon>
        <taxon>Pentapetalae</taxon>
        <taxon>asterids</taxon>
        <taxon>lamiids</taxon>
        <taxon>Solanales</taxon>
        <taxon>Solanaceae</taxon>
        <taxon>Solanoideae</taxon>
        <taxon>Solaneae</taxon>
        <taxon>Solanum</taxon>
    </lineage>
</organism>
<evidence type="ECO:0000313" key="2">
    <source>
        <dbReference type="EMBL" id="KAG5630431.1"/>
    </source>
</evidence>
<evidence type="ECO:0000256" key="1">
    <source>
        <dbReference type="SAM" id="MobiDB-lite"/>
    </source>
</evidence>
<protein>
    <submittedName>
        <fullName evidence="2">Uncharacterized protein</fullName>
    </submittedName>
</protein>
<proteinExistence type="predicted"/>
<evidence type="ECO:0000313" key="3">
    <source>
        <dbReference type="Proteomes" id="UP000824120"/>
    </source>
</evidence>
<dbReference type="AlphaFoldDB" id="A0A9J6B227"/>
<sequence length="89" mass="10242">MGGKRRNMMTWEFQPESDGVDSSPFEGSMKATGNFEWSFNSGWLDIATKITNFINVKTTRTVKLLHAMQRRKGSFTQRLSRIINGQPER</sequence>
<dbReference type="Proteomes" id="UP000824120">
    <property type="component" value="Chromosome 1"/>
</dbReference>
<accession>A0A9J6B227</accession>
<gene>
    <name evidence="2" type="ORF">H5410_002148</name>
</gene>
<comment type="caution">
    <text evidence="2">The sequence shown here is derived from an EMBL/GenBank/DDBJ whole genome shotgun (WGS) entry which is preliminary data.</text>
</comment>
<reference evidence="2 3" key="1">
    <citation type="submission" date="2020-09" db="EMBL/GenBank/DDBJ databases">
        <title>De no assembly of potato wild relative species, Solanum commersonii.</title>
        <authorList>
            <person name="Cho K."/>
        </authorList>
    </citation>
    <scope>NUCLEOTIDE SEQUENCE [LARGE SCALE GENOMIC DNA]</scope>
    <source>
        <strain evidence="2">LZ3.2</strain>
        <tissue evidence="2">Leaf</tissue>
    </source>
</reference>
<feature type="region of interest" description="Disordered" evidence="1">
    <location>
        <begin position="1"/>
        <end position="25"/>
    </location>
</feature>
<keyword evidence="3" id="KW-1185">Reference proteome</keyword>